<evidence type="ECO:0000256" key="2">
    <source>
        <dbReference type="ARBA" id="ARBA00004496"/>
    </source>
</evidence>
<reference evidence="8" key="1">
    <citation type="submission" date="2022-07" db="EMBL/GenBank/DDBJ databases">
        <title>Phylogenomic reconstructions and comparative analyses of Kickxellomycotina fungi.</title>
        <authorList>
            <person name="Reynolds N.K."/>
            <person name="Stajich J.E."/>
            <person name="Barry K."/>
            <person name="Grigoriev I.V."/>
            <person name="Crous P."/>
            <person name="Smith M.E."/>
        </authorList>
    </citation>
    <scope>NUCLEOTIDE SEQUENCE</scope>
    <source>
        <strain evidence="8">NBRC 100468</strain>
    </source>
</reference>
<dbReference type="AlphaFoldDB" id="A0A9W7ZU16"/>
<name>A0A9W7ZU16_9FUNG</name>
<protein>
    <recommendedName>
        <fullName evidence="7">J domain-containing protein</fullName>
    </recommendedName>
</protein>
<dbReference type="PANTHER" id="PTHR44313:SF1">
    <property type="entry name" value="DNAJ HOMOLOG SUBFAMILY C MEMBER 17"/>
    <property type="match status" value="1"/>
</dbReference>
<dbReference type="PROSITE" id="PS00636">
    <property type="entry name" value="DNAJ_1"/>
    <property type="match status" value="1"/>
</dbReference>
<dbReference type="OrthoDB" id="10250354at2759"/>
<dbReference type="Gene3D" id="1.10.287.110">
    <property type="entry name" value="DnaJ domain"/>
    <property type="match status" value="1"/>
</dbReference>
<proteinExistence type="predicted"/>
<comment type="caution">
    <text evidence="8">The sequence shown here is derived from an EMBL/GenBank/DDBJ whole genome shotgun (WGS) entry which is preliminary data.</text>
</comment>
<dbReference type="Proteomes" id="UP001150538">
    <property type="component" value="Unassembled WGS sequence"/>
</dbReference>
<dbReference type="CDD" id="cd06257">
    <property type="entry name" value="DnaJ"/>
    <property type="match status" value="1"/>
</dbReference>
<sequence length="456" mass="51485">MYAKGRKRGIDNTSESSRANRATNTTTTTNDDGEDQMLTRYKEMNHYEILGLISSTTTTTISPDSLEISQKEITKAYRIKALKYHPDKNPENQEAISAIFHQIKEAHDTLTDPIKKSEYDEKIKAQVQKQKKMRQMNSERQRMRHDLEENEKLARKRNEERRQAKFKAQNEAQRFRDDLNKEERRREREFRKFTSKMSSGATTGNGGRNEMEEVEEEDPDEELNRSVRIRWTRNSGSLSIGDYTVGDLRNMFEKYGPLEHILVTPRSVSASSSSFSTPNINNAAATEGGGDQPLTSGSKSKDKHKSTALLVYSTISGALNLMNASDNSTITLPGSTAVSVNLSSFERVWAATKSINQPGSQTGRGGLSSHASGIHNIREVPKQSQSQHHQQKNYHRDSSLSSSQTRNKNNKNNNMDQEITVPSIQDLPTLLSKVQLSMPFSEFEALTLMQMKQCGK</sequence>
<dbReference type="SMART" id="SM00271">
    <property type="entry name" value="DnaJ"/>
    <property type="match status" value="1"/>
</dbReference>
<dbReference type="GO" id="GO:0000390">
    <property type="term" value="P:spliceosomal complex disassembly"/>
    <property type="evidence" value="ECO:0007669"/>
    <property type="project" value="TreeGrafter"/>
</dbReference>
<organism evidence="8 9">
    <name type="scientific">Mycoemilia scoparia</name>
    <dbReference type="NCBI Taxonomy" id="417184"/>
    <lineage>
        <taxon>Eukaryota</taxon>
        <taxon>Fungi</taxon>
        <taxon>Fungi incertae sedis</taxon>
        <taxon>Zoopagomycota</taxon>
        <taxon>Kickxellomycotina</taxon>
        <taxon>Kickxellomycetes</taxon>
        <taxon>Kickxellales</taxon>
        <taxon>Kickxellaceae</taxon>
        <taxon>Mycoemilia</taxon>
    </lineage>
</organism>
<dbReference type="InterPro" id="IPR018253">
    <property type="entry name" value="DnaJ_domain_CS"/>
</dbReference>
<dbReference type="InterPro" id="IPR036869">
    <property type="entry name" value="J_dom_sf"/>
</dbReference>
<dbReference type="SUPFAM" id="SSF46565">
    <property type="entry name" value="Chaperone J-domain"/>
    <property type="match status" value="1"/>
</dbReference>
<feature type="compositionally biased region" description="Basic and acidic residues" evidence="6">
    <location>
        <begin position="173"/>
        <end position="192"/>
    </location>
</feature>
<feature type="compositionally biased region" description="Low complexity" evidence="6">
    <location>
        <begin position="19"/>
        <end position="30"/>
    </location>
</feature>
<dbReference type="Pfam" id="PF00226">
    <property type="entry name" value="DnaJ"/>
    <property type="match status" value="1"/>
</dbReference>
<feature type="region of interest" description="Disordered" evidence="6">
    <location>
        <begin position="380"/>
        <end position="421"/>
    </location>
</feature>
<dbReference type="InterPro" id="IPR052094">
    <property type="entry name" value="Pre-mRNA-splicing_ERAD"/>
</dbReference>
<evidence type="ECO:0000313" key="9">
    <source>
        <dbReference type="Proteomes" id="UP001150538"/>
    </source>
</evidence>
<evidence type="ECO:0000256" key="5">
    <source>
        <dbReference type="ARBA" id="ARBA00023242"/>
    </source>
</evidence>
<comment type="subcellular location">
    <subcellularLocation>
        <location evidence="2">Cytoplasm</location>
    </subcellularLocation>
    <subcellularLocation>
        <location evidence="1">Nucleus</location>
    </subcellularLocation>
</comment>
<dbReference type="InterPro" id="IPR001623">
    <property type="entry name" value="DnaJ_domain"/>
</dbReference>
<evidence type="ECO:0000256" key="4">
    <source>
        <dbReference type="ARBA" id="ARBA00023186"/>
    </source>
</evidence>
<keyword evidence="3" id="KW-0963">Cytoplasm</keyword>
<evidence type="ECO:0000256" key="6">
    <source>
        <dbReference type="SAM" id="MobiDB-lite"/>
    </source>
</evidence>
<evidence type="ECO:0000313" key="8">
    <source>
        <dbReference type="EMBL" id="KAJ1912500.1"/>
    </source>
</evidence>
<dbReference type="GO" id="GO:0005681">
    <property type="term" value="C:spliceosomal complex"/>
    <property type="evidence" value="ECO:0007669"/>
    <property type="project" value="TreeGrafter"/>
</dbReference>
<evidence type="ECO:0000256" key="3">
    <source>
        <dbReference type="ARBA" id="ARBA00022490"/>
    </source>
</evidence>
<keyword evidence="5" id="KW-0539">Nucleus</keyword>
<gene>
    <name evidence="8" type="ORF">H4219_005578</name>
</gene>
<dbReference type="PROSITE" id="PS50076">
    <property type="entry name" value="DNAJ_2"/>
    <property type="match status" value="1"/>
</dbReference>
<feature type="region of interest" description="Disordered" evidence="6">
    <location>
        <begin position="269"/>
        <end position="305"/>
    </location>
</feature>
<evidence type="ECO:0000259" key="7">
    <source>
        <dbReference type="PROSITE" id="PS50076"/>
    </source>
</evidence>
<dbReference type="PANTHER" id="PTHR44313">
    <property type="entry name" value="DNAJ HOMOLOG SUBFAMILY C MEMBER 17"/>
    <property type="match status" value="1"/>
</dbReference>
<feature type="domain" description="J" evidence="7">
    <location>
        <begin position="45"/>
        <end position="123"/>
    </location>
</feature>
<feature type="compositionally biased region" description="Basic and acidic residues" evidence="6">
    <location>
        <begin position="137"/>
        <end position="163"/>
    </location>
</feature>
<keyword evidence="9" id="KW-1185">Reference proteome</keyword>
<evidence type="ECO:0000256" key="1">
    <source>
        <dbReference type="ARBA" id="ARBA00004123"/>
    </source>
</evidence>
<keyword evidence="4" id="KW-0143">Chaperone</keyword>
<dbReference type="EMBL" id="JANBPU010000339">
    <property type="protein sequence ID" value="KAJ1912500.1"/>
    <property type="molecule type" value="Genomic_DNA"/>
</dbReference>
<feature type="region of interest" description="Disordered" evidence="6">
    <location>
        <begin position="128"/>
        <end position="223"/>
    </location>
</feature>
<dbReference type="PRINTS" id="PR00625">
    <property type="entry name" value="JDOMAIN"/>
</dbReference>
<feature type="region of interest" description="Disordered" evidence="6">
    <location>
        <begin position="1"/>
        <end position="35"/>
    </location>
</feature>
<accession>A0A9W7ZU16</accession>
<feature type="compositionally biased region" description="Acidic residues" evidence="6">
    <location>
        <begin position="212"/>
        <end position="221"/>
    </location>
</feature>
<dbReference type="GO" id="GO:0005737">
    <property type="term" value="C:cytoplasm"/>
    <property type="evidence" value="ECO:0007669"/>
    <property type="project" value="UniProtKB-SubCell"/>
</dbReference>